<dbReference type="EMBL" id="JADNYM010000005">
    <property type="protein sequence ID" value="MBG0738721.1"/>
    <property type="molecule type" value="Genomic_DNA"/>
</dbReference>
<organism evidence="1 2">
    <name type="scientific">Arthrobacter terrae</name>
    <dbReference type="NCBI Taxonomy" id="2935737"/>
    <lineage>
        <taxon>Bacteria</taxon>
        <taxon>Bacillati</taxon>
        <taxon>Actinomycetota</taxon>
        <taxon>Actinomycetes</taxon>
        <taxon>Micrococcales</taxon>
        <taxon>Micrococcaceae</taxon>
        <taxon>Arthrobacter</taxon>
    </lineage>
</organism>
<proteinExistence type="predicted"/>
<protein>
    <submittedName>
        <fullName evidence="1">Uncharacterized protein</fullName>
    </submittedName>
</protein>
<name>A0A931CPN7_9MICC</name>
<sequence>MRSMTETPETSSAPSFDLAALEATASAAAKLAPGNWFWRGNTDHEEPSLNCIVPSLGRVEILGHVPIDRVADSFEARQHLREFKDTFMVTDDEAERHMADWLWADQAYDLPNTDSRLSVTDERNVKQPVRDLAVYEVARHRGLPDDTPRTHEGIYRGNIVDVRNPIAQHLAAASADTVLAMVERIRELEKQVQLVSEAAVYLDDLIGETYGGGPTNDDYVREAERLASLSFASGAVKAALNGVRPYDYVGSEQADKDVRQPFRCYVLSSTSANPESDSEVSR</sequence>
<dbReference type="AlphaFoldDB" id="A0A931CPN7"/>
<gene>
    <name evidence="1" type="ORF">IV500_04720</name>
</gene>
<evidence type="ECO:0000313" key="1">
    <source>
        <dbReference type="EMBL" id="MBG0738721.1"/>
    </source>
</evidence>
<accession>A0A931CPN7</accession>
<comment type="caution">
    <text evidence="1">The sequence shown here is derived from an EMBL/GenBank/DDBJ whole genome shotgun (WGS) entry which is preliminary data.</text>
</comment>
<dbReference type="Proteomes" id="UP000655366">
    <property type="component" value="Unassembled WGS sequence"/>
</dbReference>
<evidence type="ECO:0000313" key="2">
    <source>
        <dbReference type="Proteomes" id="UP000655366"/>
    </source>
</evidence>
<keyword evidence="2" id="KW-1185">Reference proteome</keyword>
<reference evidence="1 2" key="1">
    <citation type="submission" date="2020-11" db="EMBL/GenBank/DDBJ databases">
        <title>Arthrobacter antarcticus sp. nov., isolated from Antarctic Soil.</title>
        <authorList>
            <person name="Li J."/>
        </authorList>
    </citation>
    <scope>NUCLEOTIDE SEQUENCE [LARGE SCALE GENOMIC DNA]</scope>
    <source>
        <strain evidence="1 2">Z1-20</strain>
    </source>
</reference>